<dbReference type="STRING" id="946362.F2U185"/>
<feature type="region of interest" description="Disordered" evidence="3">
    <location>
        <begin position="618"/>
        <end position="735"/>
    </location>
</feature>
<dbReference type="OMA" id="ENIARTC"/>
<keyword evidence="7" id="KW-1185">Reference proteome</keyword>
<proteinExistence type="inferred from homology"/>
<dbReference type="AlphaFoldDB" id="F2U185"/>
<feature type="chain" id="PRO_5003286994" evidence="4">
    <location>
        <begin position="21"/>
        <end position="884"/>
    </location>
</feature>
<dbReference type="eggNOG" id="KOG1543">
    <property type="taxonomic scope" value="Eukaryota"/>
</dbReference>
<dbReference type="InterPro" id="IPR025660">
    <property type="entry name" value="Pept_his_AS"/>
</dbReference>
<dbReference type="InterPro" id="IPR025661">
    <property type="entry name" value="Pept_asp_AS"/>
</dbReference>
<dbReference type="GO" id="GO:0006508">
    <property type="term" value="P:proteolysis"/>
    <property type="evidence" value="ECO:0007669"/>
    <property type="project" value="InterPro"/>
</dbReference>
<dbReference type="GeneID" id="16077182"/>
<evidence type="ECO:0000256" key="1">
    <source>
        <dbReference type="ARBA" id="ARBA00008455"/>
    </source>
</evidence>
<dbReference type="GO" id="GO:0008234">
    <property type="term" value="F:cysteine-type peptidase activity"/>
    <property type="evidence" value="ECO:0007669"/>
    <property type="project" value="InterPro"/>
</dbReference>
<accession>F2U185</accession>
<evidence type="ECO:0000256" key="4">
    <source>
        <dbReference type="SAM" id="SignalP"/>
    </source>
</evidence>
<feature type="region of interest" description="Disordered" evidence="3">
    <location>
        <begin position="351"/>
        <end position="373"/>
    </location>
</feature>
<organism evidence="6 7">
    <name type="scientific">Salpingoeca rosetta (strain ATCC 50818 / BSB-021)</name>
    <dbReference type="NCBI Taxonomy" id="946362"/>
    <lineage>
        <taxon>Eukaryota</taxon>
        <taxon>Choanoflagellata</taxon>
        <taxon>Craspedida</taxon>
        <taxon>Salpingoecidae</taxon>
        <taxon>Salpingoeca</taxon>
    </lineage>
</organism>
<gene>
    <name evidence="6" type="ORF">PTSG_02106</name>
</gene>
<sequence length="884" mass="95708">MHAATLVVLAVVATAATASAHQLGGCRRPEIGWTFGPVVKSPQPHEYLDVGALPESFAWNNVSGVNFLSRSRNQHIPQYCGSCWAHGTTSALNDRLSIMRRNAWPEINLAPQVLLNCNGGGSCGGGAPGGVWEYIYHNGIPDETCQNYEARDGQCNAMGICETCSPGQGCSAISNFTLYYVSEFGGVSGVDRIKAEIYARGPIAAGIDATPELEKYTGGVFSQKKLIPMINHEVSICGWGVDNGEEYWLVRNSWYAMAGEAGYFRITTKAGENLGIASQGSWAVPSFHKQSAPQANTILAEEIMRELGAAPARSARKQMPTMPADGQLFTTNPDIKKGAYFRYNKPAVRKGTPTSHVVSPMPHTYLRPSDVPQTYDPRNINGVDYTTVNRNQHIPQYCGSCWAHGTTSALADRIKLARNRTFPDIQPSVQVLVDCVTLNNTHGCEGGDPTAAYSYILQNGIPDETCTNYLAKDQTCTPINTCRTCSPDSCSAVASPPLVHIKEHGQISGAENMRAEIFARGPIACTVAVTPAFEAYSGGIFNDTTGAHSLDHEIEVVGFGVDEQTDTPYWIGRNSWGTYWGETGWFRIVRGVNNLGIEANCDWAVWDGVLPAYHLPSQHHQADISRGRDKQPRRRYASAGRRTDQQVRTATPFPSLSRDASSPAASPTTPSPWPLQPEGPASAAVPPSPPAPVSPPPSPSQAGTPILFEGPPHHDASPDLPAQAAATTTTAGIHDDPDTQLHDVFAVHECCRTPGCWVSTHQPVLLTPEQLAPRQPPPRFPCPFERCRKHQHSAGAEDTRRRHAPKTRAEDTRLDFTKLAQHFRSQHADDLSPGLAEAFGLTYCTSCTGHIFSPRHRCSNRAHAPEAGADADAHDLPILQPSDG</sequence>
<dbReference type="EMBL" id="GL832959">
    <property type="protein sequence ID" value="EGD81387.1"/>
    <property type="molecule type" value="Genomic_DNA"/>
</dbReference>
<keyword evidence="2" id="KW-1015">Disulfide bond</keyword>
<dbReference type="InParanoid" id="F2U185"/>
<keyword evidence="4" id="KW-0732">Signal</keyword>
<evidence type="ECO:0000256" key="2">
    <source>
        <dbReference type="ARBA" id="ARBA00023157"/>
    </source>
</evidence>
<dbReference type="InterPro" id="IPR000668">
    <property type="entry name" value="Peptidase_C1A_C"/>
</dbReference>
<feature type="domain" description="Peptidase C1A papain C-terminal" evidence="5">
    <location>
        <begin position="371"/>
        <end position="605"/>
    </location>
</feature>
<evidence type="ECO:0000256" key="3">
    <source>
        <dbReference type="SAM" id="MobiDB-lite"/>
    </source>
</evidence>
<dbReference type="OrthoDB" id="190265at2759"/>
<evidence type="ECO:0000259" key="5">
    <source>
        <dbReference type="SMART" id="SM00645"/>
    </source>
</evidence>
<dbReference type="Proteomes" id="UP000007799">
    <property type="component" value="Unassembled WGS sequence"/>
</dbReference>
<protein>
    <submittedName>
        <fullName evidence="6">Cathepsin Z</fullName>
    </submittedName>
</protein>
<feature type="compositionally biased region" description="Basic and acidic residues" evidence="3">
    <location>
        <begin position="620"/>
        <end position="630"/>
    </location>
</feature>
<dbReference type="PROSITE" id="PS00639">
    <property type="entry name" value="THIOL_PROTEASE_HIS"/>
    <property type="match status" value="1"/>
</dbReference>
<feature type="compositionally biased region" description="Pro residues" evidence="3">
    <location>
        <begin position="686"/>
        <end position="699"/>
    </location>
</feature>
<dbReference type="RefSeq" id="XP_004996591.1">
    <property type="nucleotide sequence ID" value="XM_004996534.1"/>
</dbReference>
<reference evidence="6" key="1">
    <citation type="submission" date="2009-08" db="EMBL/GenBank/DDBJ databases">
        <title>Annotation of Salpingoeca rosetta.</title>
        <authorList>
            <consortium name="The Broad Institute Genome Sequencing Platform"/>
            <person name="Russ C."/>
            <person name="Cuomo C."/>
            <person name="Burger G."/>
            <person name="Gray M.W."/>
            <person name="Holland P.W.H."/>
            <person name="King N."/>
            <person name="Lang F.B.F."/>
            <person name="Roger A.J."/>
            <person name="Ruiz-Trillo I."/>
            <person name="Young S.K."/>
            <person name="Zeng Q."/>
            <person name="Gargeya S."/>
            <person name="Alvarado L."/>
            <person name="Berlin A."/>
            <person name="Chapman S.B."/>
            <person name="Chen Z."/>
            <person name="Freedman E."/>
            <person name="Gellesch M."/>
            <person name="Goldberg J."/>
            <person name="Griggs A."/>
            <person name="Gujja S."/>
            <person name="Heilman E."/>
            <person name="Heiman D."/>
            <person name="Howarth C."/>
            <person name="Mehta T."/>
            <person name="Neiman D."/>
            <person name="Pearson M."/>
            <person name="Roberts A."/>
            <person name="Saif S."/>
            <person name="Shea T."/>
            <person name="Shenoy N."/>
            <person name="Sisk P."/>
            <person name="Stolte C."/>
            <person name="Sykes S."/>
            <person name="White J."/>
            <person name="Yandava C."/>
            <person name="Haas B."/>
            <person name="Nusbaum C."/>
            <person name="Birren B."/>
        </authorList>
    </citation>
    <scope>NUCLEOTIDE SEQUENCE</scope>
    <source>
        <strain evidence="6">ATCC 50818</strain>
    </source>
</reference>
<dbReference type="InterPro" id="IPR013128">
    <property type="entry name" value="Peptidase_C1A"/>
</dbReference>
<feature type="compositionally biased region" description="Low complexity" evidence="3">
    <location>
        <begin position="654"/>
        <end position="668"/>
    </location>
</feature>
<evidence type="ECO:0000313" key="6">
    <source>
        <dbReference type="EMBL" id="EGD81387.1"/>
    </source>
</evidence>
<dbReference type="SUPFAM" id="SSF54001">
    <property type="entry name" value="Cysteine proteinases"/>
    <property type="match status" value="2"/>
</dbReference>
<dbReference type="Gene3D" id="3.90.70.10">
    <property type="entry name" value="Cysteine proteinases"/>
    <property type="match status" value="2"/>
</dbReference>
<dbReference type="Pfam" id="PF00112">
    <property type="entry name" value="Peptidase_C1"/>
    <property type="match status" value="2"/>
</dbReference>
<dbReference type="SMART" id="SM00645">
    <property type="entry name" value="Pept_C1"/>
    <property type="match status" value="2"/>
</dbReference>
<feature type="domain" description="Peptidase C1A papain C-terminal" evidence="5">
    <location>
        <begin position="53"/>
        <end position="284"/>
    </location>
</feature>
<dbReference type="KEGG" id="sre:PTSG_02106"/>
<dbReference type="PROSITE" id="PS00640">
    <property type="entry name" value="THIOL_PROTEASE_ASN"/>
    <property type="match status" value="1"/>
</dbReference>
<name>F2U185_SALR5</name>
<dbReference type="InterPro" id="IPR038765">
    <property type="entry name" value="Papain-like_cys_pep_sf"/>
</dbReference>
<dbReference type="PANTHER" id="PTHR12411">
    <property type="entry name" value="CYSTEINE PROTEASE FAMILY C1-RELATED"/>
    <property type="match status" value="1"/>
</dbReference>
<dbReference type="FunFam" id="3.90.70.10:FF:000117">
    <property type="entry name" value="Probable papain cysteine protease"/>
    <property type="match status" value="2"/>
</dbReference>
<evidence type="ECO:0000313" key="7">
    <source>
        <dbReference type="Proteomes" id="UP000007799"/>
    </source>
</evidence>
<comment type="similarity">
    <text evidence="1">Belongs to the peptidase C1 family.</text>
</comment>
<feature type="signal peptide" evidence="4">
    <location>
        <begin position="1"/>
        <end position="20"/>
    </location>
</feature>